<organism evidence="2 3">
    <name type="scientific">Aureliella helgolandensis</name>
    <dbReference type="NCBI Taxonomy" id="2527968"/>
    <lineage>
        <taxon>Bacteria</taxon>
        <taxon>Pseudomonadati</taxon>
        <taxon>Planctomycetota</taxon>
        <taxon>Planctomycetia</taxon>
        <taxon>Pirellulales</taxon>
        <taxon>Pirellulaceae</taxon>
        <taxon>Aureliella</taxon>
    </lineage>
</organism>
<dbReference type="RefSeq" id="WP_145076625.1">
    <property type="nucleotide sequence ID" value="NZ_CP036298.1"/>
</dbReference>
<dbReference type="Proteomes" id="UP000318017">
    <property type="component" value="Chromosome"/>
</dbReference>
<dbReference type="AlphaFoldDB" id="A0A518G4W3"/>
<sequence>MVICIIAALLVVIGFGIGACVWQQDTFNKLARCRNAHSDAIASHFDERQKLEREIKELTKTLGTRSEEVMQLRRRIAKAETDNAALREEVLSQTNSIEEQKKIANAYWLEMSSKARQLEDQKKFLGELSTKFGTIAEKL</sequence>
<reference evidence="2 3" key="1">
    <citation type="submission" date="2019-02" db="EMBL/GenBank/DDBJ databases">
        <title>Deep-cultivation of Planctomycetes and their phenomic and genomic characterization uncovers novel biology.</title>
        <authorList>
            <person name="Wiegand S."/>
            <person name="Jogler M."/>
            <person name="Boedeker C."/>
            <person name="Pinto D."/>
            <person name="Vollmers J."/>
            <person name="Rivas-Marin E."/>
            <person name="Kohn T."/>
            <person name="Peeters S.H."/>
            <person name="Heuer A."/>
            <person name="Rast P."/>
            <person name="Oberbeckmann S."/>
            <person name="Bunk B."/>
            <person name="Jeske O."/>
            <person name="Meyerdierks A."/>
            <person name="Storesund J.E."/>
            <person name="Kallscheuer N."/>
            <person name="Luecker S."/>
            <person name="Lage O.M."/>
            <person name="Pohl T."/>
            <person name="Merkel B.J."/>
            <person name="Hornburger P."/>
            <person name="Mueller R.-W."/>
            <person name="Bruemmer F."/>
            <person name="Labrenz M."/>
            <person name="Spormann A.M."/>
            <person name="Op den Camp H."/>
            <person name="Overmann J."/>
            <person name="Amann R."/>
            <person name="Jetten M.S.M."/>
            <person name="Mascher T."/>
            <person name="Medema M.H."/>
            <person name="Devos D.P."/>
            <person name="Kaster A.-K."/>
            <person name="Ovreas L."/>
            <person name="Rohde M."/>
            <person name="Galperin M.Y."/>
            <person name="Jogler C."/>
        </authorList>
    </citation>
    <scope>NUCLEOTIDE SEQUENCE [LARGE SCALE GENOMIC DNA]</scope>
    <source>
        <strain evidence="2 3">Q31a</strain>
    </source>
</reference>
<keyword evidence="1" id="KW-0175">Coiled coil</keyword>
<evidence type="ECO:0000256" key="1">
    <source>
        <dbReference type="SAM" id="Coils"/>
    </source>
</evidence>
<proteinExistence type="predicted"/>
<accession>A0A518G4W3</accession>
<keyword evidence="3" id="KW-1185">Reference proteome</keyword>
<protein>
    <submittedName>
        <fullName evidence="2">Uncharacterized protein</fullName>
    </submittedName>
</protein>
<gene>
    <name evidence="2" type="ORF">Q31a_18920</name>
</gene>
<evidence type="ECO:0000313" key="2">
    <source>
        <dbReference type="EMBL" id="QDV23590.1"/>
    </source>
</evidence>
<dbReference type="KEGG" id="ahel:Q31a_18920"/>
<name>A0A518G4W3_9BACT</name>
<dbReference type="EMBL" id="CP036298">
    <property type="protein sequence ID" value="QDV23590.1"/>
    <property type="molecule type" value="Genomic_DNA"/>
</dbReference>
<evidence type="ECO:0000313" key="3">
    <source>
        <dbReference type="Proteomes" id="UP000318017"/>
    </source>
</evidence>
<feature type="coiled-coil region" evidence="1">
    <location>
        <begin position="41"/>
        <end position="89"/>
    </location>
</feature>